<proteinExistence type="predicted"/>
<reference evidence="2" key="1">
    <citation type="journal article" date="2022" name="bioRxiv">
        <title>Sequencing and chromosome-scale assembly of the giantPleurodeles waltlgenome.</title>
        <authorList>
            <person name="Brown T."/>
            <person name="Elewa A."/>
            <person name="Iarovenko S."/>
            <person name="Subramanian E."/>
            <person name="Araus A.J."/>
            <person name="Petzold A."/>
            <person name="Susuki M."/>
            <person name="Suzuki K.-i.T."/>
            <person name="Hayashi T."/>
            <person name="Toyoda A."/>
            <person name="Oliveira C."/>
            <person name="Osipova E."/>
            <person name="Leigh N.D."/>
            <person name="Simon A."/>
            <person name="Yun M.H."/>
        </authorList>
    </citation>
    <scope>NUCLEOTIDE SEQUENCE</scope>
    <source>
        <strain evidence="2">20211129_DDA</strain>
        <tissue evidence="2">Liver</tissue>
    </source>
</reference>
<name>A0AAV7WTI9_PLEWA</name>
<comment type="caution">
    <text evidence="2">The sequence shown here is derived from an EMBL/GenBank/DDBJ whole genome shotgun (WGS) entry which is preliminary data.</text>
</comment>
<gene>
    <name evidence="2" type="ORF">NDU88_005007</name>
</gene>
<feature type="compositionally biased region" description="Basic and acidic residues" evidence="1">
    <location>
        <begin position="1"/>
        <end position="13"/>
    </location>
</feature>
<evidence type="ECO:0000313" key="3">
    <source>
        <dbReference type="Proteomes" id="UP001066276"/>
    </source>
</evidence>
<feature type="compositionally biased region" description="Basic and acidic residues" evidence="1">
    <location>
        <begin position="117"/>
        <end position="126"/>
    </location>
</feature>
<dbReference type="EMBL" id="JANPWB010000001">
    <property type="protein sequence ID" value="KAJ1217413.1"/>
    <property type="molecule type" value="Genomic_DNA"/>
</dbReference>
<evidence type="ECO:0008006" key="4">
    <source>
        <dbReference type="Google" id="ProtNLM"/>
    </source>
</evidence>
<feature type="compositionally biased region" description="Basic and acidic residues" evidence="1">
    <location>
        <begin position="20"/>
        <end position="29"/>
    </location>
</feature>
<keyword evidence="3" id="KW-1185">Reference proteome</keyword>
<protein>
    <recommendedName>
        <fullName evidence="4">t-SNARE coiled-coil homology domain-containing protein</fullName>
    </recommendedName>
</protein>
<evidence type="ECO:0000256" key="1">
    <source>
        <dbReference type="SAM" id="MobiDB-lite"/>
    </source>
</evidence>
<organism evidence="2 3">
    <name type="scientific">Pleurodeles waltl</name>
    <name type="common">Iberian ribbed newt</name>
    <dbReference type="NCBI Taxonomy" id="8319"/>
    <lineage>
        <taxon>Eukaryota</taxon>
        <taxon>Metazoa</taxon>
        <taxon>Chordata</taxon>
        <taxon>Craniata</taxon>
        <taxon>Vertebrata</taxon>
        <taxon>Euteleostomi</taxon>
        <taxon>Amphibia</taxon>
        <taxon>Batrachia</taxon>
        <taxon>Caudata</taxon>
        <taxon>Salamandroidea</taxon>
        <taxon>Salamandridae</taxon>
        <taxon>Pleurodelinae</taxon>
        <taxon>Pleurodeles</taxon>
    </lineage>
</organism>
<dbReference type="AlphaFoldDB" id="A0AAV7WTI9"/>
<accession>A0AAV7WTI9</accession>
<sequence>MGKTDKLHTKLQFEARNTSRSKDGHREELGVVSEDQESDAEPELHHILAIMQSNLATINGKIDSLSYSMDRITEQLDKQVEHVDEAECRISVVEDKFNNVSQAQMQADRTESALGAKVEDLKARSR</sequence>
<evidence type="ECO:0000313" key="2">
    <source>
        <dbReference type="EMBL" id="KAJ1217413.1"/>
    </source>
</evidence>
<feature type="region of interest" description="Disordered" evidence="1">
    <location>
        <begin position="1"/>
        <end position="40"/>
    </location>
</feature>
<dbReference type="Proteomes" id="UP001066276">
    <property type="component" value="Chromosome 1_1"/>
</dbReference>
<feature type="region of interest" description="Disordered" evidence="1">
    <location>
        <begin position="103"/>
        <end position="126"/>
    </location>
</feature>